<feature type="binding site" evidence="8">
    <location>
        <position position="423"/>
    </location>
    <ligand>
        <name>Mg(2+)</name>
        <dbReference type="ChEBI" id="CHEBI:18420"/>
        <label>1</label>
    </ligand>
</feature>
<dbReference type="InterPro" id="IPR006195">
    <property type="entry name" value="aa-tRNA-synth_II"/>
</dbReference>
<dbReference type="InterPro" id="IPR044136">
    <property type="entry name" value="Lys-tRNA-ligase_II_N"/>
</dbReference>
<dbReference type="HAMAP" id="MF_00252">
    <property type="entry name" value="Lys_tRNA_synth_class2"/>
    <property type="match status" value="1"/>
</dbReference>
<dbReference type="NCBIfam" id="TIGR00499">
    <property type="entry name" value="lysS_bact"/>
    <property type="match status" value="1"/>
</dbReference>
<dbReference type="GO" id="GO:0016874">
    <property type="term" value="F:ligase activity"/>
    <property type="evidence" value="ECO:0007669"/>
    <property type="project" value="UniProtKB-KW"/>
</dbReference>
<dbReference type="InterPro" id="IPR002313">
    <property type="entry name" value="Lys-tRNA-ligase_II"/>
</dbReference>
<name>A0ABM7WRH3_9BACT</name>
<accession>A0ABM7WRH3</accession>
<keyword evidence="8" id="KW-0648">Protein biosynthesis</keyword>
<dbReference type="EMBL" id="AP025591">
    <property type="protein sequence ID" value="BDG02055.1"/>
    <property type="molecule type" value="Genomic_DNA"/>
</dbReference>
<dbReference type="InterPro" id="IPR012340">
    <property type="entry name" value="NA-bd_OB-fold"/>
</dbReference>
<reference evidence="12" key="1">
    <citation type="journal article" date="2022" name="Int. J. Syst. Evol. Microbiol.">
        <title>Anaeromyxobacter oryzae sp. nov., Anaeromyxobacter diazotrophicus sp. nov. and Anaeromyxobacter paludicola sp. nov., isolated from paddy soils.</title>
        <authorList>
            <person name="Itoh H."/>
            <person name="Xu Z."/>
            <person name="Mise K."/>
            <person name="Masuda Y."/>
            <person name="Ushijima N."/>
            <person name="Hayakawa C."/>
            <person name="Shiratori Y."/>
            <person name="Senoo K."/>
        </authorList>
    </citation>
    <scope>NUCLEOTIDE SEQUENCE [LARGE SCALE GENOMIC DNA]</scope>
    <source>
        <strain evidence="12">Red232</strain>
    </source>
</reference>
<evidence type="ECO:0000256" key="3">
    <source>
        <dbReference type="ARBA" id="ARBA00022723"/>
    </source>
</evidence>
<comment type="subunit">
    <text evidence="8">Homodimer.</text>
</comment>
<evidence type="ECO:0000256" key="7">
    <source>
        <dbReference type="ARBA" id="ARBA00048573"/>
    </source>
</evidence>
<dbReference type="CDD" id="cd00775">
    <property type="entry name" value="LysRS_core"/>
    <property type="match status" value="1"/>
</dbReference>
<evidence type="ECO:0000256" key="2">
    <source>
        <dbReference type="ARBA" id="ARBA00022598"/>
    </source>
</evidence>
<comment type="cofactor">
    <cofactor evidence="8 9">
        <name>Mg(2+)</name>
        <dbReference type="ChEBI" id="CHEBI:18420"/>
    </cofactor>
    <text evidence="8 9">Binds 3 Mg(2+) ions per subunit.</text>
</comment>
<keyword evidence="8 9" id="KW-0460">Magnesium</keyword>
<keyword evidence="4 8" id="KW-0547">Nucleotide-binding</keyword>
<dbReference type="Pfam" id="PF00152">
    <property type="entry name" value="tRNA-synt_2"/>
    <property type="match status" value="1"/>
</dbReference>
<dbReference type="RefSeq" id="WP_248359235.1">
    <property type="nucleotide sequence ID" value="NZ_AP025591.1"/>
</dbReference>
<gene>
    <name evidence="8 11" type="primary">lysS</name>
    <name evidence="11" type="ORF">AMOR_10510</name>
</gene>
<evidence type="ECO:0000256" key="4">
    <source>
        <dbReference type="ARBA" id="ARBA00022741"/>
    </source>
</evidence>
<evidence type="ECO:0000313" key="12">
    <source>
        <dbReference type="Proteomes" id="UP001162891"/>
    </source>
</evidence>
<evidence type="ECO:0000259" key="10">
    <source>
        <dbReference type="PROSITE" id="PS50862"/>
    </source>
</evidence>
<comment type="similarity">
    <text evidence="1 8">Belongs to the class-II aminoacyl-tRNA synthetase family.</text>
</comment>
<evidence type="ECO:0000313" key="11">
    <source>
        <dbReference type="EMBL" id="BDG02055.1"/>
    </source>
</evidence>
<sequence length="513" mass="57024">MAEDLGTTEREIIAQRMKKAEALRALGVNPFGNGWQPAHLAADIVARYGDAPAEEIAKDPGAWSLAGRVLAVRSFGKAAFLRLRDRSAELQVWVKKDKVGERAFEVFKLLDIGDIVAAEGPATRTKTGELTVEATTFTILTKALRPLPEKWHGLTDVEQRYRQRYVDLVVTPGVRDVFVKRARIVSTIRRFLDERGYLEVETPSLHKPEEAGGAAARPFETHHNALDLDLKLRIATELHLKRLVVGGLDRVYEIGRIWRNEGIDRRHNPEFTSIEFYQAYATQDDLMKLTEELFHQLAVAVTGSARIAFQGQELDLTPPYPRVSMLEVGARALGLAPDDALAGRGLAEALGRAAARENDSEGSWKLEQAAKKSPGEAIALAFEIFGEPQLPKDRPAFVVDFPLETSPLSRRRDADPRLVDRFELFVAGMEVANAFSELNDPTDQRARFEAQMKAKAAGDEEAMPYDEDFVRALEHGMPPTAGEGIGIDRVTMLLTDSPSIRDVILFPLLKTRE</sequence>
<keyword evidence="6 8" id="KW-0030">Aminoacyl-tRNA synthetase</keyword>
<comment type="subcellular location">
    <subcellularLocation>
        <location evidence="8">Cytoplasm</location>
    </subcellularLocation>
</comment>
<dbReference type="Pfam" id="PF01336">
    <property type="entry name" value="tRNA_anti-codon"/>
    <property type="match status" value="1"/>
</dbReference>
<organism evidence="11 12">
    <name type="scientific">Anaeromyxobacter oryzae</name>
    <dbReference type="NCBI Taxonomy" id="2918170"/>
    <lineage>
        <taxon>Bacteria</taxon>
        <taxon>Pseudomonadati</taxon>
        <taxon>Myxococcota</taxon>
        <taxon>Myxococcia</taxon>
        <taxon>Myxococcales</taxon>
        <taxon>Cystobacterineae</taxon>
        <taxon>Anaeromyxobacteraceae</taxon>
        <taxon>Anaeromyxobacter</taxon>
    </lineage>
</organism>
<dbReference type="PANTHER" id="PTHR42918">
    <property type="entry name" value="LYSYL-TRNA SYNTHETASE"/>
    <property type="match status" value="1"/>
</dbReference>
<keyword evidence="3 8" id="KW-0479">Metal-binding</keyword>
<keyword evidence="2 8" id="KW-0436">Ligase</keyword>
<evidence type="ECO:0000256" key="8">
    <source>
        <dbReference type="HAMAP-Rule" id="MF_00252"/>
    </source>
</evidence>
<dbReference type="PRINTS" id="PR00982">
    <property type="entry name" value="TRNASYNTHLYS"/>
</dbReference>
<evidence type="ECO:0000256" key="9">
    <source>
        <dbReference type="RuleBase" id="RU000336"/>
    </source>
</evidence>
<dbReference type="Gene3D" id="3.30.930.10">
    <property type="entry name" value="Bira Bifunctional Protein, Domain 2"/>
    <property type="match status" value="1"/>
</dbReference>
<keyword evidence="12" id="KW-1185">Reference proteome</keyword>
<dbReference type="SUPFAM" id="SSF55681">
    <property type="entry name" value="Class II aaRS and biotin synthetases"/>
    <property type="match status" value="1"/>
</dbReference>
<evidence type="ECO:0000256" key="1">
    <source>
        <dbReference type="ARBA" id="ARBA00008226"/>
    </source>
</evidence>
<keyword evidence="5 8" id="KW-0067">ATP-binding</keyword>
<dbReference type="CDD" id="cd04322">
    <property type="entry name" value="LysRS_N"/>
    <property type="match status" value="1"/>
</dbReference>
<evidence type="ECO:0000256" key="6">
    <source>
        <dbReference type="ARBA" id="ARBA00023146"/>
    </source>
</evidence>
<dbReference type="Proteomes" id="UP001162891">
    <property type="component" value="Chromosome"/>
</dbReference>
<dbReference type="InterPro" id="IPR004365">
    <property type="entry name" value="NA-bd_OB_tRNA"/>
</dbReference>
<comment type="catalytic activity">
    <reaction evidence="7 8 9">
        <text>tRNA(Lys) + L-lysine + ATP = L-lysyl-tRNA(Lys) + AMP + diphosphate</text>
        <dbReference type="Rhea" id="RHEA:20792"/>
        <dbReference type="Rhea" id="RHEA-COMP:9696"/>
        <dbReference type="Rhea" id="RHEA-COMP:9697"/>
        <dbReference type="ChEBI" id="CHEBI:30616"/>
        <dbReference type="ChEBI" id="CHEBI:32551"/>
        <dbReference type="ChEBI" id="CHEBI:33019"/>
        <dbReference type="ChEBI" id="CHEBI:78442"/>
        <dbReference type="ChEBI" id="CHEBI:78529"/>
        <dbReference type="ChEBI" id="CHEBI:456215"/>
        <dbReference type="EC" id="6.1.1.6"/>
    </reaction>
</comment>
<dbReference type="InterPro" id="IPR045864">
    <property type="entry name" value="aa-tRNA-synth_II/BPL/LPL"/>
</dbReference>
<dbReference type="Gene3D" id="2.40.50.140">
    <property type="entry name" value="Nucleic acid-binding proteins"/>
    <property type="match status" value="1"/>
</dbReference>
<keyword evidence="8" id="KW-0963">Cytoplasm</keyword>
<dbReference type="SUPFAM" id="SSF50249">
    <property type="entry name" value="Nucleic acid-binding proteins"/>
    <property type="match status" value="1"/>
</dbReference>
<feature type="domain" description="Aminoacyl-transfer RNA synthetases class-II family profile" evidence="10">
    <location>
        <begin position="181"/>
        <end position="507"/>
    </location>
</feature>
<dbReference type="InterPro" id="IPR018149">
    <property type="entry name" value="Lys-tRNA-synth_II_C"/>
</dbReference>
<evidence type="ECO:0000256" key="5">
    <source>
        <dbReference type="ARBA" id="ARBA00022840"/>
    </source>
</evidence>
<dbReference type="InterPro" id="IPR004364">
    <property type="entry name" value="Aa-tRNA-synt_II"/>
</dbReference>
<feature type="binding site" evidence="8">
    <location>
        <position position="430"/>
    </location>
    <ligand>
        <name>Mg(2+)</name>
        <dbReference type="ChEBI" id="CHEBI:18420"/>
        <label>1</label>
    </ligand>
</feature>
<proteinExistence type="inferred from homology"/>
<feature type="binding site" evidence="8">
    <location>
        <position position="430"/>
    </location>
    <ligand>
        <name>Mg(2+)</name>
        <dbReference type="ChEBI" id="CHEBI:18420"/>
        <label>2</label>
    </ligand>
</feature>
<dbReference type="EC" id="6.1.1.6" evidence="8"/>
<dbReference type="NCBIfam" id="NF001756">
    <property type="entry name" value="PRK00484.1"/>
    <property type="match status" value="1"/>
</dbReference>
<protein>
    <recommendedName>
        <fullName evidence="8">Lysine--tRNA ligase</fullName>
        <ecNumber evidence="8">6.1.1.6</ecNumber>
    </recommendedName>
    <alternativeName>
        <fullName evidence="8">Lysyl-tRNA synthetase</fullName>
        <shortName evidence="8">LysRS</shortName>
    </alternativeName>
</protein>
<dbReference type="PROSITE" id="PS50862">
    <property type="entry name" value="AA_TRNA_LIGASE_II"/>
    <property type="match status" value="1"/>
</dbReference>
<dbReference type="PANTHER" id="PTHR42918:SF15">
    <property type="entry name" value="LYSINE--TRNA LIGASE, CHLOROPLASTIC_MITOCHONDRIAL"/>
    <property type="match status" value="1"/>
</dbReference>